<comment type="similarity">
    <text evidence="6">Belongs to the MIP/aquaporin (TC 1.A.8) family.</text>
</comment>
<dbReference type="SUPFAM" id="SSF81338">
    <property type="entry name" value="Aquaporin-like"/>
    <property type="match status" value="1"/>
</dbReference>
<dbReference type="Proteomes" id="UP001230951">
    <property type="component" value="Unassembled WGS sequence"/>
</dbReference>
<dbReference type="EMBL" id="JAUSTF010000003">
    <property type="protein sequence ID" value="MDQ0180510.1"/>
    <property type="molecule type" value="Genomic_DNA"/>
</dbReference>
<evidence type="ECO:0000256" key="5">
    <source>
        <dbReference type="ARBA" id="ARBA00023136"/>
    </source>
</evidence>
<comment type="subcellular location">
    <subcellularLocation>
        <location evidence="1">Membrane</location>
        <topology evidence="1">Multi-pass membrane protein</topology>
    </subcellularLocation>
</comment>
<sequence length="279" mass="28460">MADRETADSRARRGESPENDHLPGLGLSRAQRTQVKEFNDPSHEVRRLFSETFGTFLLVLAAAGADIIDSVTGGAVGRVAAVTAPGLTVTAIILFMGTNSGAHLNPVVTLAFALRRDFPWRRVPGYILAQLAGATTAAVALRLTFGLQDRLGGTHPAHGFTPAQALIIEVLLTLGLVSTILGAASGAQSIGPLSALAAGAYIVLAGLWAGPVSGSSMNPARSAGPAFASGDYESLWIYILGPAVGMLLAVGAAYILRGPGGGPTAAKAAQGTSNPAAER</sequence>
<dbReference type="InterPro" id="IPR000425">
    <property type="entry name" value="MIP"/>
</dbReference>
<dbReference type="EMBL" id="JAUSRG010000005">
    <property type="protein sequence ID" value="MDP9905378.1"/>
    <property type="molecule type" value="Genomic_DNA"/>
</dbReference>
<keyword evidence="11" id="KW-1185">Reference proteome</keyword>
<proteinExistence type="inferred from homology"/>
<keyword evidence="3 6" id="KW-0812">Transmembrane</keyword>
<accession>A0AAW8DC67</accession>
<dbReference type="GO" id="GO:0016020">
    <property type="term" value="C:membrane"/>
    <property type="evidence" value="ECO:0007669"/>
    <property type="project" value="UniProtKB-SubCell"/>
</dbReference>
<keyword evidence="5 8" id="KW-0472">Membrane</keyword>
<feature type="transmembrane region" description="Helical" evidence="8">
    <location>
        <begin position="48"/>
        <end position="68"/>
    </location>
</feature>
<evidence type="ECO:0000256" key="6">
    <source>
        <dbReference type="RuleBase" id="RU000477"/>
    </source>
</evidence>
<evidence type="ECO:0000256" key="3">
    <source>
        <dbReference type="ARBA" id="ARBA00022692"/>
    </source>
</evidence>
<dbReference type="Proteomes" id="UP001242995">
    <property type="component" value="Unassembled WGS sequence"/>
</dbReference>
<gene>
    <name evidence="9" type="ORF">J2S90_002344</name>
    <name evidence="10" type="ORF">J2S93_001932</name>
</gene>
<dbReference type="RefSeq" id="WP_306961403.1">
    <property type="nucleotide sequence ID" value="NZ_JAUSRG010000005.1"/>
</dbReference>
<evidence type="ECO:0000313" key="11">
    <source>
        <dbReference type="Proteomes" id="UP001230951"/>
    </source>
</evidence>
<evidence type="ECO:0000256" key="7">
    <source>
        <dbReference type="SAM" id="MobiDB-lite"/>
    </source>
</evidence>
<dbReference type="InterPro" id="IPR034294">
    <property type="entry name" value="Aquaporin_transptr"/>
</dbReference>
<dbReference type="Pfam" id="PF00230">
    <property type="entry name" value="MIP"/>
    <property type="match status" value="1"/>
</dbReference>
<dbReference type="PANTHER" id="PTHR45724">
    <property type="entry name" value="AQUAPORIN NIP2-1"/>
    <property type="match status" value="1"/>
</dbReference>
<evidence type="ECO:0000313" key="10">
    <source>
        <dbReference type="EMBL" id="MDQ0180510.1"/>
    </source>
</evidence>
<feature type="compositionally biased region" description="Basic and acidic residues" evidence="7">
    <location>
        <begin position="1"/>
        <end position="21"/>
    </location>
</feature>
<keyword evidence="2 6" id="KW-0813">Transport</keyword>
<reference evidence="9 11" key="1">
    <citation type="submission" date="2023-07" db="EMBL/GenBank/DDBJ databases">
        <title>Sorghum-associated microbial communities from plants grown in Nebraska, USA.</title>
        <authorList>
            <person name="Schachtman D."/>
        </authorList>
    </citation>
    <scope>NUCLEOTIDE SEQUENCE</scope>
    <source>
        <strain evidence="9">DS1006</strain>
        <strain evidence="10 11">DS1016</strain>
    </source>
</reference>
<organism evidence="9 12">
    <name type="scientific">Arthrobacter bambusae</name>
    <dbReference type="NCBI Taxonomy" id="1338426"/>
    <lineage>
        <taxon>Bacteria</taxon>
        <taxon>Bacillati</taxon>
        <taxon>Actinomycetota</taxon>
        <taxon>Actinomycetes</taxon>
        <taxon>Micrococcales</taxon>
        <taxon>Micrococcaceae</taxon>
        <taxon>Arthrobacter</taxon>
    </lineage>
</organism>
<feature type="region of interest" description="Disordered" evidence="7">
    <location>
        <begin position="1"/>
        <end position="25"/>
    </location>
</feature>
<feature type="transmembrane region" description="Helical" evidence="8">
    <location>
        <begin position="165"/>
        <end position="183"/>
    </location>
</feature>
<evidence type="ECO:0000313" key="12">
    <source>
        <dbReference type="Proteomes" id="UP001242995"/>
    </source>
</evidence>
<keyword evidence="4 8" id="KW-1133">Transmembrane helix</keyword>
<dbReference type="GO" id="GO:0015267">
    <property type="term" value="F:channel activity"/>
    <property type="evidence" value="ECO:0007669"/>
    <property type="project" value="InterPro"/>
</dbReference>
<comment type="caution">
    <text evidence="9">The sequence shown here is derived from an EMBL/GenBank/DDBJ whole genome shotgun (WGS) entry which is preliminary data.</text>
</comment>
<dbReference type="PANTHER" id="PTHR45724:SF13">
    <property type="entry name" value="AQUAPORIN NIP1-1-RELATED"/>
    <property type="match status" value="1"/>
</dbReference>
<dbReference type="InterPro" id="IPR023271">
    <property type="entry name" value="Aquaporin-like"/>
</dbReference>
<name>A0AAW8DC67_9MICC</name>
<feature type="transmembrane region" description="Helical" evidence="8">
    <location>
        <begin position="126"/>
        <end position="145"/>
    </location>
</feature>
<dbReference type="Gene3D" id="1.20.1080.10">
    <property type="entry name" value="Glycerol uptake facilitator protein"/>
    <property type="match status" value="1"/>
</dbReference>
<evidence type="ECO:0000256" key="8">
    <source>
        <dbReference type="SAM" id="Phobius"/>
    </source>
</evidence>
<protein>
    <submittedName>
        <fullName evidence="9">Aquaporin Z</fullName>
    </submittedName>
</protein>
<evidence type="ECO:0000256" key="4">
    <source>
        <dbReference type="ARBA" id="ARBA00022989"/>
    </source>
</evidence>
<evidence type="ECO:0000313" key="9">
    <source>
        <dbReference type="EMBL" id="MDP9905378.1"/>
    </source>
</evidence>
<feature type="transmembrane region" description="Helical" evidence="8">
    <location>
        <begin position="88"/>
        <end position="114"/>
    </location>
</feature>
<feature type="transmembrane region" description="Helical" evidence="8">
    <location>
        <begin position="190"/>
        <end position="209"/>
    </location>
</feature>
<dbReference type="AlphaFoldDB" id="A0AAW8DC67"/>
<evidence type="ECO:0000256" key="1">
    <source>
        <dbReference type="ARBA" id="ARBA00004141"/>
    </source>
</evidence>
<dbReference type="PRINTS" id="PR00783">
    <property type="entry name" value="MINTRINSICP"/>
</dbReference>
<evidence type="ECO:0000256" key="2">
    <source>
        <dbReference type="ARBA" id="ARBA00022448"/>
    </source>
</evidence>
<feature type="transmembrane region" description="Helical" evidence="8">
    <location>
        <begin position="235"/>
        <end position="256"/>
    </location>
</feature>